<evidence type="ECO:0000256" key="1">
    <source>
        <dbReference type="ARBA" id="ARBA00009995"/>
    </source>
</evidence>
<feature type="region of interest" description="Disordered" evidence="4">
    <location>
        <begin position="1187"/>
        <end position="1212"/>
    </location>
</feature>
<feature type="region of interest" description="Disordered" evidence="4">
    <location>
        <begin position="666"/>
        <end position="704"/>
    </location>
</feature>
<feature type="compositionally biased region" description="Basic and acidic residues" evidence="4">
    <location>
        <begin position="2171"/>
        <end position="2186"/>
    </location>
</feature>
<feature type="coiled-coil region" evidence="3">
    <location>
        <begin position="1728"/>
        <end position="1825"/>
    </location>
</feature>
<feature type="coiled-coil region" evidence="3">
    <location>
        <begin position="1614"/>
        <end position="1648"/>
    </location>
</feature>
<feature type="coiled-coil region" evidence="3">
    <location>
        <begin position="971"/>
        <end position="1005"/>
    </location>
</feature>
<dbReference type="InterPro" id="IPR002213">
    <property type="entry name" value="UDP_glucos_trans"/>
</dbReference>
<name>A0ABQ7U5H8_SOLTU</name>
<organism evidence="5 6">
    <name type="scientific">Solanum tuberosum</name>
    <name type="common">Potato</name>
    <dbReference type="NCBI Taxonomy" id="4113"/>
    <lineage>
        <taxon>Eukaryota</taxon>
        <taxon>Viridiplantae</taxon>
        <taxon>Streptophyta</taxon>
        <taxon>Embryophyta</taxon>
        <taxon>Tracheophyta</taxon>
        <taxon>Spermatophyta</taxon>
        <taxon>Magnoliopsida</taxon>
        <taxon>eudicotyledons</taxon>
        <taxon>Gunneridae</taxon>
        <taxon>Pentapetalae</taxon>
        <taxon>asterids</taxon>
        <taxon>lamiids</taxon>
        <taxon>Solanales</taxon>
        <taxon>Solanaceae</taxon>
        <taxon>Solanoideae</taxon>
        <taxon>Solaneae</taxon>
        <taxon>Solanum</taxon>
    </lineage>
</organism>
<dbReference type="PROSITE" id="PS00375">
    <property type="entry name" value="UDPGT"/>
    <property type="match status" value="1"/>
</dbReference>
<dbReference type="Gene3D" id="3.40.50.2000">
    <property type="entry name" value="Glycogen Phosphorylase B"/>
    <property type="match status" value="2"/>
</dbReference>
<feature type="coiled-coil region" evidence="3">
    <location>
        <begin position="2690"/>
        <end position="2878"/>
    </location>
</feature>
<evidence type="ECO:0000256" key="2">
    <source>
        <dbReference type="ARBA" id="ARBA00022679"/>
    </source>
</evidence>
<dbReference type="Gene3D" id="1.20.5.340">
    <property type="match status" value="1"/>
</dbReference>
<accession>A0ABQ7U5H8</accession>
<feature type="coiled-coil region" evidence="3">
    <location>
        <begin position="2005"/>
        <end position="2053"/>
    </location>
</feature>
<feature type="coiled-coil region" evidence="3">
    <location>
        <begin position="2200"/>
        <end position="2307"/>
    </location>
</feature>
<dbReference type="Proteomes" id="UP000826656">
    <property type="component" value="Unassembled WGS sequence"/>
</dbReference>
<feature type="coiled-coil region" evidence="3">
    <location>
        <begin position="2092"/>
        <end position="2119"/>
    </location>
</feature>
<feature type="coiled-coil region" evidence="3">
    <location>
        <begin position="1048"/>
        <end position="1103"/>
    </location>
</feature>
<dbReference type="Pfam" id="PF00201">
    <property type="entry name" value="UDPGT"/>
    <property type="match status" value="1"/>
</dbReference>
<comment type="similarity">
    <text evidence="1">Belongs to the UDP-glycosyltransferase family.</text>
</comment>
<feature type="compositionally biased region" description="Basic and acidic residues" evidence="4">
    <location>
        <begin position="666"/>
        <end position="682"/>
    </location>
</feature>
<keyword evidence="6" id="KW-1185">Reference proteome</keyword>
<evidence type="ECO:0000313" key="6">
    <source>
        <dbReference type="Proteomes" id="UP000826656"/>
    </source>
</evidence>
<feature type="coiled-coil region" evidence="3">
    <location>
        <begin position="2383"/>
        <end position="2424"/>
    </location>
</feature>
<dbReference type="CDD" id="cd03784">
    <property type="entry name" value="GT1_Gtf-like"/>
    <property type="match status" value="1"/>
</dbReference>
<keyword evidence="3" id="KW-0175">Coiled coil</keyword>
<gene>
    <name evidence="5" type="ORF">KY290_035123</name>
</gene>
<feature type="region of interest" description="Disordered" evidence="4">
    <location>
        <begin position="484"/>
        <end position="576"/>
    </location>
</feature>
<dbReference type="EMBL" id="JAIVGD010000026">
    <property type="protein sequence ID" value="KAH0742080.1"/>
    <property type="molecule type" value="Genomic_DNA"/>
</dbReference>
<feature type="region of interest" description="Disordered" evidence="4">
    <location>
        <begin position="2158"/>
        <end position="2195"/>
    </location>
</feature>
<feature type="compositionally biased region" description="Low complexity" evidence="4">
    <location>
        <begin position="504"/>
        <end position="514"/>
    </location>
</feature>
<keyword evidence="2" id="KW-0808">Transferase</keyword>
<evidence type="ECO:0000256" key="4">
    <source>
        <dbReference type="SAM" id="MobiDB-lite"/>
    </source>
</evidence>
<evidence type="ECO:0000313" key="5">
    <source>
        <dbReference type="EMBL" id="KAH0742080.1"/>
    </source>
</evidence>
<dbReference type="PANTHER" id="PTHR43939">
    <property type="entry name" value="COILED-COIL DOMAIN-CONTAINING PROTEIN 158"/>
    <property type="match status" value="1"/>
</dbReference>
<dbReference type="PANTHER" id="PTHR43939:SF50">
    <property type="entry name" value="NUCLEOPORIN"/>
    <property type="match status" value="1"/>
</dbReference>
<protein>
    <submittedName>
        <fullName evidence="5">Uncharacterized protein</fullName>
    </submittedName>
</protein>
<dbReference type="InterPro" id="IPR035595">
    <property type="entry name" value="UDP_glycos_trans_CS"/>
</dbReference>
<feature type="coiled-coil region" evidence="3">
    <location>
        <begin position="2934"/>
        <end position="2989"/>
    </location>
</feature>
<sequence length="3121" mass="351084">MTTHKAHCLILPFPGQGHINPMLQFSKRLQSKRVKITIATTKYFLKTMQELPTSVSIEAISDGYDDGGFHQAETFVAYITRFKEVGSDTLSQLIQKLANSGCPVNCIVYDSFLPWAVEVAKNFGLISAAFFTQNCAVDDIYYHVHKGVIKLPPTQNDEEILIPGFSSPIDASDVPSFVISPEAERIIEMLANQFSNLDKVDFVLINSFYELEKEVIDYMSKIYPIKTIGPTIPSMYLDKRLHDDKEYGLSIFKPMTNECLNWLNHQPISSVVYVSFGSITNLEAEQMEELAWGLKNCNNNFLWIVRSTEESKLPKNFLEELTIEKGLVVSWCPQLQVLEHESIGCFLTHCGWNSTLEAICLGVPMVTMPQWSDQPTNAKLVKDVWEMGVKAKQDEKGIVRREVIEECIKLVMEEEKGKLIRENANKWKEMARNAVDEGGSSDKNIENFVSKLMTISPKFHYRNSKAVSDRNRMDKNKNRTDLLAAGRKKLQQFRQKKDGKGGKSSKASRSAGDATPDLVDVTAKSDQVPDGEKPLQRGDGTPSSSESLTKKHAETPLDESNNVDTVETAPASGKLVKEDAGELEAALNSDSGDQVIVDSSSISEHANAKMINEDVKDDHLEAPGIIASDVSTISSATDVPVEFSSYSGADEAVAHQVEVERLHVQEQVTDESHNAGSKKGDSSSEVEIEGDKKLPLNEPSETSISQTATLVGDEGKEEIKAEDIQLSEPNNVPSTVLATQNAEIAEDRGHQMEDAVSGSLMEEKLASEVQISDSSNIVSENSAENKMVNISSRSDASYISLYQLAEVVRDLDEDDFKFLLTCRDSAPNAPSLKLFDVFEKLKEQLYLVSLAKDVSCLQLSEESEIQMELSRQHHKLTDLITAAKASSSELGEKNDVLVDQLAQSRSEFQLIVSERDDLQKQLRISKGEVGEFSDRINELQTKLEISLGENASLSSEMVDCRNLVATLQVRNESLIGSLNLLSEENKKLLEEKENLVLENKKLGTDLAQSKALFGSLQLDNEDLSQNFTSLSEEKMKLHGEKEHLISENENLFAQLSDYKNVVEALQVENKNINESLISVTEAKNQLQEENKSLLSETEKLGSEFSESKSLIEALQMEVAEAKGHLTLVMEERNVLEEQKKYLLSETEKQSFQLAEYKNSCNKVEYDLKDASLRIEHLTEENMHLKRRSELSETMKTESPKQSSFAYQSKEEAGHQLEGSCHSNFAPENLIDDDGSNWFGVMNRHMEEADRVLEKLDNAIEEVHSQLISMSRSSGKAVSPGVSKLIQAFESKDHDDEHQPEEFQSSENRTDADPYVLIQGLTKTLRALLKDLVLAAGNGYQFLEGEKSSKTATEVAAEELRAKCESLNEYIDILGGANIELMVFNESLGGCFWNAKEREGELMVLNEALHKQEVATKAENSRLRENLSSIQEKLPILQNQLGEMRESCKEMGSCISNQVEGLYKEVSDRGLILQEEWNSTIDQIFQTLRRLDLSVESIGSSLPSRVDHDPGCINLSSRTAASIDAAINVIQALQGQVEAARHESMLSTSREANEKLDFLQVENEKSVSLLYKIYGNLKKLVTEMPGNLQEDEVDDPKKSVDLSHPGAFDSLLEQLQRFLDEKTQVESANEKLKSELTARTKDFEELSKRSLGSDSILRVVQVVEGVISLDSFEININEPVSCLESLTSLLVQKYQGATEDVRLSREECASKEAQVIDLQGQMDHLSSLLVQCENEVVVLRESLKRVEEDVVSIGSQYQEKVAEFEQSEQRVSSLREKLGIAVTKGKGLIVQRDSLKQSLADTSSELQKCSEELQLKDARLQEVEMKLKTYSEAGERTEALESELSYIRNSATALRETFYLKDAVLQKIEEILEDLELPDHFHSKDIIDKVDWLAKSVAGNSLPLTDWDHKSTIGGSYSDAGYALGDGWKEASQPNMGSSEDLKIRFEELQGKFYGLAEQNEMLEQSLMERNNLVQKWEEILDRIDMPSHLRSLEPEDRIGWLVLAVSEAENQYNSLQQKYNNSESLFASTSAELEESNRKISELENAYQLIVSEKELLLKSLESLNFDFEEMSRKAAQSETSNDDLQSSVGDLQKKLNEMLGAEERIHHLEGEIRRLEDVIKDFLWTSETDDVLFSSGSTESLEQLIRKLIDKYTTLSLGKPTESDTTPLEHVGKGADLSHEEKRESNVSCDEDADGGALNRKLEDALSNLLSLKEEKESIALKNQSLIRELEELGIRNKELQHLLNQEEQKSSSLREKLNVAVRKGKSLVQHRDSLKQSIEELNGEVERLKSEIRLQENAISDYEGRIKDLSVYPERIKTIESECSILRDQLEEKEYTLSMILCTLDEVNVGSNIDNPVEKLKRVGQLCHDLQSALASSEHETKKSKRAAELLLAELNEVQERNDGLQEELAKSLSELSGLSKQKESAEVAKHEALARLEKLSSVHSEERKNQLAEITMLKSGVDQLGKDLYVVDRLLTDVLSKDLETMHHLGSSMKVCQEPTDQNHFPLLVADSSGLTFAEPENKVFGKEIGSINQKLNRHSHLLHEEAARLSEILKTIHEEISHDKQHSNSLKTDLMRLESIQKEKDAELLMVQRYNAMLYEACTTLVMEIESRKSQLVGSSLASGAPKINSVYQSLAEGHDLAEMTDRFTEEGIRSVIERLFMAVKDIMSVQNDIAEFGQRDMKAAIASLQKELQDKDVQREKICAELVSQIKEAESISKSYLQELQIAKSQKDDLHRKVKLMEKEQDSLTHRIKELQDQESNSADLQLRVKSLEDMLEAKEQENEALMQALEEEEAQMEDKTNKIEEMERLLLQKNKDMENLEVSRGKTMKKLSVTVSKFDELHQLSESLLSEVENLQSQLQERDTEISFLRQEVTRCTNDAIASAQMSSKRDSDEIHDFLAWVDKMISRVQAHDMDYDDAKVNQIHDYKEMLEKQVVAVISEVEDLRALAQTRDLMLKVEKDKVEQLVRKEEFLENSLRDKESQLTMLRGASGMGQLANSSSEIIEIEPVANKRVVPGTVASQVRSLRKTNNDQVAVAIDVDPDSGKLDDEDDDKAHGFKSMTTSRIVPRFTRPITDMIDGLWVSCDRTLMRQPVLRLSVIIYWVVLHALLATFVV</sequence>
<feature type="compositionally biased region" description="Basic and acidic residues" evidence="4">
    <location>
        <begin position="1187"/>
        <end position="1198"/>
    </location>
</feature>
<evidence type="ECO:0000256" key="3">
    <source>
        <dbReference type="SAM" id="Coils"/>
    </source>
</evidence>
<dbReference type="SUPFAM" id="SSF53756">
    <property type="entry name" value="UDP-Glycosyltransferase/glycogen phosphorylase"/>
    <property type="match status" value="1"/>
</dbReference>
<proteinExistence type="inferred from homology"/>
<comment type="caution">
    <text evidence="5">The sequence shown here is derived from an EMBL/GenBank/DDBJ whole genome shotgun (WGS) entry which is preliminary data.</text>
</comment>
<reference evidence="5 6" key="1">
    <citation type="journal article" date="2021" name="bioRxiv">
        <title>Chromosome-scale and haplotype-resolved genome assembly of a tetraploid potato cultivar.</title>
        <authorList>
            <person name="Sun H."/>
            <person name="Jiao W.-B."/>
            <person name="Krause K."/>
            <person name="Campoy J.A."/>
            <person name="Goel M."/>
            <person name="Folz-Donahue K."/>
            <person name="Kukat C."/>
            <person name="Huettel B."/>
            <person name="Schneeberger K."/>
        </authorList>
    </citation>
    <scope>NUCLEOTIDE SEQUENCE [LARGE SCALE GENOMIC DNA]</scope>
    <source>
        <strain evidence="5">SolTubOtavaFocal</strain>
        <tissue evidence="5">Leaves</tissue>
    </source>
</reference>
<feature type="coiled-coil region" evidence="3">
    <location>
        <begin position="1160"/>
        <end position="1187"/>
    </location>
</feature>